<dbReference type="GO" id="GO:0003777">
    <property type="term" value="F:microtubule motor activity"/>
    <property type="evidence" value="ECO:0007669"/>
    <property type="project" value="InterPro"/>
</dbReference>
<dbReference type="CDD" id="cd01374">
    <property type="entry name" value="KISc_CENP_E"/>
    <property type="match status" value="1"/>
</dbReference>
<evidence type="ECO:0000256" key="8">
    <source>
        <dbReference type="RuleBase" id="RU000394"/>
    </source>
</evidence>
<evidence type="ECO:0000256" key="1">
    <source>
        <dbReference type="ARBA" id="ARBA00007310"/>
    </source>
</evidence>
<accession>A0A7N0ZWE2</accession>
<dbReference type="Gene3D" id="3.40.850.10">
    <property type="entry name" value="Kinesin motor domain"/>
    <property type="match status" value="1"/>
</dbReference>
<comment type="similarity">
    <text evidence="1">Belongs to the TRAFAC class myosin-kinesin ATPase superfamily. Kinesin family. KIN-7 subfamily.</text>
</comment>
<dbReference type="InterPro" id="IPR027640">
    <property type="entry name" value="Kinesin-like_fam"/>
</dbReference>
<name>A0A7N0ZWE2_KALFE</name>
<dbReference type="GO" id="GO:0007018">
    <property type="term" value="P:microtubule-based movement"/>
    <property type="evidence" value="ECO:0007669"/>
    <property type="project" value="InterPro"/>
</dbReference>
<evidence type="ECO:0000256" key="10">
    <source>
        <dbReference type="SAM" id="MobiDB-lite"/>
    </source>
</evidence>
<dbReference type="GO" id="GO:0005524">
    <property type="term" value="F:ATP binding"/>
    <property type="evidence" value="ECO:0007669"/>
    <property type="project" value="UniProtKB-UniRule"/>
</dbReference>
<evidence type="ECO:0000256" key="7">
    <source>
        <dbReference type="PROSITE-ProRule" id="PRU00283"/>
    </source>
</evidence>
<feature type="region of interest" description="Disordered" evidence="10">
    <location>
        <begin position="599"/>
        <end position="698"/>
    </location>
</feature>
<keyword evidence="13" id="KW-1185">Reference proteome</keyword>
<evidence type="ECO:0000256" key="6">
    <source>
        <dbReference type="ARBA" id="ARBA00023175"/>
    </source>
</evidence>
<dbReference type="Proteomes" id="UP000594263">
    <property type="component" value="Unplaced"/>
</dbReference>
<keyword evidence="2 8" id="KW-0493">Microtubule</keyword>
<evidence type="ECO:0000256" key="5">
    <source>
        <dbReference type="ARBA" id="ARBA00023054"/>
    </source>
</evidence>
<evidence type="ECO:0000259" key="11">
    <source>
        <dbReference type="PROSITE" id="PS50067"/>
    </source>
</evidence>
<feature type="compositionally biased region" description="Polar residues" evidence="10">
    <location>
        <begin position="623"/>
        <end position="640"/>
    </location>
</feature>
<dbReference type="EnsemblPlants" id="Kaladp0040s0733.1.v1.1">
    <property type="protein sequence ID" value="Kaladp0040s0733.1.v1.1"/>
    <property type="gene ID" value="Kaladp0040s0733.v1.1"/>
</dbReference>
<dbReference type="PROSITE" id="PS00411">
    <property type="entry name" value="KINESIN_MOTOR_1"/>
    <property type="match status" value="1"/>
</dbReference>
<feature type="coiled-coil region" evidence="9">
    <location>
        <begin position="562"/>
        <end position="589"/>
    </location>
</feature>
<proteinExistence type="inferred from homology"/>
<feature type="domain" description="Kinesin motor" evidence="11">
    <location>
        <begin position="30"/>
        <end position="352"/>
    </location>
</feature>
<evidence type="ECO:0000256" key="9">
    <source>
        <dbReference type="SAM" id="Coils"/>
    </source>
</evidence>
<dbReference type="InterPro" id="IPR036961">
    <property type="entry name" value="Kinesin_motor_dom_sf"/>
</dbReference>
<protein>
    <recommendedName>
        <fullName evidence="8">Kinesin-like protein</fullName>
    </recommendedName>
</protein>
<dbReference type="GO" id="GO:0009524">
    <property type="term" value="C:phragmoplast"/>
    <property type="evidence" value="ECO:0007669"/>
    <property type="project" value="EnsemblPlants"/>
</dbReference>
<sequence>MTVVAPSTPASKIERAHVSTPGGTKVKEEKIVVTVRLRPLSKRELLARDHVAWECIDDHTIVYKPQLPDRSAQQASFTFDQVFGPSSLTEFVYEEGVKKVALSALMGINATIFAYGQTSSGKTYTMRGITEKAVNDIYEHIVNTPERDFRIKISGLEIYNENVRDLLSSESSRNLKLLDDPEKGTVVEKLVEETASDDQHLRRLINICESQRQVGETALNDTSSRSHQIIRLTIESTLRESSGCVKSFVASLNFVDLAGSERASQTHTDGARLREGCHINLSLMTLTTVIRKLSIGKRSGHIPYRDSKLTRILQHSLGGNARTAIICTLSPASSHVEQSRNTLFFATRAKEVTNNAQVNMVVSDKQLVRHLQKEVARLEAELKTPDPSREKDLKIQQMEVEIQELRHARDELQRKLEEVQKGSNVSESPHTVKKCLTYSGALSAPLGGKELMVGNKAGNAMERHTIRQSSTAPFALMSEIRKLEHLQEQLGEEANRALEVLQKEVACHRLGNQDAAETIAKLQEEIREMRSVKTSTREIDGGLVIAPNKSVSANLKDEITRLHSQGSTIANLEEQLENVQRSIDKLVMSLPCNFQQIDTEGTPKVKSHSKKKKLLPLASSNSANRQNLIRSPCSPLSTARQVVESDTENTAPENDAIVNDEITPEQDKKTPGKSEDGGDTPSKDGTPPCHRRSSSVNMKKMQKMFQNAAEENVRSIRAYVTELKERVAKLHYQKQLLVTQVLELEANEAAGHNIEEEEEDGMPCSGRISFRDQRQQIIELWDVCHISIIHRTQFYLLFKGEEADQIYMEVELRRLTWLQRHLAEIGNASPAPSGDEPTISLTSSLRALRREREFLAKRLTIRLSPEERDALYMKWDVPLEGKQRRMQFVNKLWTDPHDAKHVQESAEIVASLVGFSESSNVSKEMFELNFAAPTDKRPWIMGWASPISNLLHL</sequence>
<feature type="compositionally biased region" description="Basic residues" evidence="10">
    <location>
        <begin position="605"/>
        <end position="614"/>
    </location>
</feature>
<dbReference type="GO" id="GO:0000911">
    <property type="term" value="P:cytokinesis by cell plate formation"/>
    <property type="evidence" value="ECO:0007669"/>
    <property type="project" value="EnsemblPlants"/>
</dbReference>
<keyword evidence="6 7" id="KW-0505">Motor protein</keyword>
<dbReference type="AlphaFoldDB" id="A0A7N0ZWE2"/>
<organism evidence="12 13">
    <name type="scientific">Kalanchoe fedtschenkoi</name>
    <name type="common">Lavender scallops</name>
    <name type="synonym">South American air plant</name>
    <dbReference type="NCBI Taxonomy" id="63787"/>
    <lineage>
        <taxon>Eukaryota</taxon>
        <taxon>Viridiplantae</taxon>
        <taxon>Streptophyta</taxon>
        <taxon>Embryophyta</taxon>
        <taxon>Tracheophyta</taxon>
        <taxon>Spermatophyta</taxon>
        <taxon>Magnoliopsida</taxon>
        <taxon>eudicotyledons</taxon>
        <taxon>Gunneridae</taxon>
        <taxon>Pentapetalae</taxon>
        <taxon>Saxifragales</taxon>
        <taxon>Crassulaceae</taxon>
        <taxon>Kalanchoe</taxon>
    </lineage>
</organism>
<feature type="coiled-coil region" evidence="9">
    <location>
        <begin position="476"/>
        <end position="532"/>
    </location>
</feature>
<keyword evidence="3 7" id="KW-0547">Nucleotide-binding</keyword>
<dbReference type="InterPro" id="IPR001752">
    <property type="entry name" value="Kinesin_motor_dom"/>
</dbReference>
<dbReference type="InterPro" id="IPR021881">
    <property type="entry name" value="NACK_C"/>
</dbReference>
<dbReference type="GO" id="GO:0009555">
    <property type="term" value="P:pollen development"/>
    <property type="evidence" value="ECO:0007669"/>
    <property type="project" value="EnsemblPlants"/>
</dbReference>
<dbReference type="GO" id="GO:0009558">
    <property type="term" value="P:embryo sac cellularization"/>
    <property type="evidence" value="ECO:0007669"/>
    <property type="project" value="EnsemblPlants"/>
</dbReference>
<feature type="region of interest" description="Disordered" evidence="10">
    <location>
        <begin position="1"/>
        <end position="22"/>
    </location>
</feature>
<keyword evidence="5 9" id="KW-0175">Coiled coil</keyword>
<evidence type="ECO:0000256" key="2">
    <source>
        <dbReference type="ARBA" id="ARBA00022701"/>
    </source>
</evidence>
<dbReference type="InterPro" id="IPR019821">
    <property type="entry name" value="Kinesin_motor_CS"/>
</dbReference>
<dbReference type="PRINTS" id="PR00380">
    <property type="entry name" value="KINESINHEAVY"/>
</dbReference>
<feature type="compositionally biased region" description="Basic and acidic residues" evidence="10">
    <location>
        <begin position="665"/>
        <end position="676"/>
    </location>
</feature>
<dbReference type="PROSITE" id="PS50067">
    <property type="entry name" value="KINESIN_MOTOR_2"/>
    <property type="match status" value="1"/>
</dbReference>
<keyword evidence="4 7" id="KW-0067">ATP-binding</keyword>
<dbReference type="Gramene" id="Kaladp0040s0733.1.v1.1">
    <property type="protein sequence ID" value="Kaladp0040s0733.1.v1.1"/>
    <property type="gene ID" value="Kaladp0040s0733.v1.1"/>
</dbReference>
<dbReference type="PANTHER" id="PTHR47968">
    <property type="entry name" value="CENTROMERE PROTEIN E"/>
    <property type="match status" value="1"/>
</dbReference>
<reference evidence="12" key="1">
    <citation type="submission" date="2021-01" db="UniProtKB">
        <authorList>
            <consortium name="EnsemblPlants"/>
        </authorList>
    </citation>
    <scope>IDENTIFICATION</scope>
</reference>
<evidence type="ECO:0000313" key="13">
    <source>
        <dbReference type="Proteomes" id="UP000594263"/>
    </source>
</evidence>
<evidence type="ECO:0000256" key="3">
    <source>
        <dbReference type="ARBA" id="ARBA00022741"/>
    </source>
</evidence>
<dbReference type="PANTHER" id="PTHR47968:SF23">
    <property type="entry name" value="KINESIN-LIKE PROTEIN KIN-7A"/>
    <property type="match status" value="1"/>
</dbReference>
<evidence type="ECO:0000313" key="12">
    <source>
        <dbReference type="EnsemblPlants" id="Kaladp0040s0733.1.v1.1"/>
    </source>
</evidence>
<dbReference type="SUPFAM" id="SSF52540">
    <property type="entry name" value="P-loop containing nucleoside triphosphate hydrolases"/>
    <property type="match status" value="1"/>
</dbReference>
<feature type="coiled-coil region" evidence="9">
    <location>
        <begin position="361"/>
        <end position="422"/>
    </location>
</feature>
<dbReference type="OMA" id="QVAWDCV"/>
<dbReference type="GO" id="GO:0008017">
    <property type="term" value="F:microtubule binding"/>
    <property type="evidence" value="ECO:0007669"/>
    <property type="project" value="InterPro"/>
</dbReference>
<dbReference type="FunFam" id="3.40.850.10:FF:000016">
    <property type="entry name" value="Kinesin-like protein"/>
    <property type="match status" value="1"/>
</dbReference>
<feature type="binding site" evidence="7">
    <location>
        <begin position="116"/>
        <end position="123"/>
    </location>
    <ligand>
        <name>ATP</name>
        <dbReference type="ChEBI" id="CHEBI:30616"/>
    </ligand>
</feature>
<dbReference type="Pfam" id="PF00225">
    <property type="entry name" value="Kinesin"/>
    <property type="match status" value="1"/>
</dbReference>
<dbReference type="GO" id="GO:0005874">
    <property type="term" value="C:microtubule"/>
    <property type="evidence" value="ECO:0007669"/>
    <property type="project" value="UniProtKB-KW"/>
</dbReference>
<dbReference type="SMART" id="SM00129">
    <property type="entry name" value="KISc"/>
    <property type="match status" value="1"/>
</dbReference>
<evidence type="ECO:0000256" key="4">
    <source>
        <dbReference type="ARBA" id="ARBA00022840"/>
    </source>
</evidence>
<dbReference type="Pfam" id="PF11995">
    <property type="entry name" value="DUF3490"/>
    <property type="match status" value="1"/>
</dbReference>
<dbReference type="InterPro" id="IPR027417">
    <property type="entry name" value="P-loop_NTPase"/>
</dbReference>